<proteinExistence type="inferred from homology"/>
<keyword evidence="4" id="KW-1133">Transmembrane helix</keyword>
<dbReference type="InterPro" id="IPR006059">
    <property type="entry name" value="SBP"/>
</dbReference>
<evidence type="ECO:0000256" key="1">
    <source>
        <dbReference type="ARBA" id="ARBA00008520"/>
    </source>
</evidence>
<evidence type="ECO:0000313" key="5">
    <source>
        <dbReference type="EMBL" id="OGZ53425.1"/>
    </source>
</evidence>
<dbReference type="EMBL" id="MHNW01000019">
    <property type="protein sequence ID" value="OGZ53425.1"/>
    <property type="molecule type" value="Genomic_DNA"/>
</dbReference>
<comment type="caution">
    <text evidence="5">The sequence shown here is derived from an EMBL/GenBank/DDBJ whole genome shotgun (WGS) entry which is preliminary data.</text>
</comment>
<dbReference type="Pfam" id="PF13416">
    <property type="entry name" value="SBP_bac_8"/>
    <property type="match status" value="1"/>
</dbReference>
<keyword evidence="4" id="KW-0812">Transmembrane</keyword>
<dbReference type="GO" id="GO:0055052">
    <property type="term" value="C:ATP-binding cassette (ABC) transporter complex, substrate-binding subunit-containing"/>
    <property type="evidence" value="ECO:0007669"/>
    <property type="project" value="TreeGrafter"/>
</dbReference>
<dbReference type="PANTHER" id="PTHR30061:SF50">
    <property type="entry name" value="MALTOSE_MALTODEXTRIN-BINDING PERIPLASMIC PROTEIN"/>
    <property type="match status" value="1"/>
</dbReference>
<evidence type="ECO:0000256" key="2">
    <source>
        <dbReference type="ARBA" id="ARBA00022448"/>
    </source>
</evidence>
<dbReference type="AlphaFoldDB" id="A0A1G2GT86"/>
<feature type="transmembrane region" description="Helical" evidence="4">
    <location>
        <begin position="7"/>
        <end position="25"/>
    </location>
</feature>
<dbReference type="Proteomes" id="UP000179106">
    <property type="component" value="Unassembled WGS sequence"/>
</dbReference>
<evidence type="ECO:0000313" key="6">
    <source>
        <dbReference type="Proteomes" id="UP000179106"/>
    </source>
</evidence>
<accession>A0A1G2GT86</accession>
<reference evidence="5 6" key="1">
    <citation type="journal article" date="2016" name="Nat. Commun.">
        <title>Thousands of microbial genomes shed light on interconnected biogeochemical processes in an aquifer system.</title>
        <authorList>
            <person name="Anantharaman K."/>
            <person name="Brown C.T."/>
            <person name="Hug L.A."/>
            <person name="Sharon I."/>
            <person name="Castelle C.J."/>
            <person name="Probst A.J."/>
            <person name="Thomas B.C."/>
            <person name="Singh A."/>
            <person name="Wilkins M.J."/>
            <person name="Karaoz U."/>
            <person name="Brodie E.L."/>
            <person name="Williams K.H."/>
            <person name="Hubbard S.S."/>
            <person name="Banfield J.F."/>
        </authorList>
    </citation>
    <scope>NUCLEOTIDE SEQUENCE [LARGE SCALE GENOMIC DNA]</scope>
</reference>
<comment type="similarity">
    <text evidence="1">Belongs to the bacterial solute-binding protein 1 family.</text>
</comment>
<dbReference type="GO" id="GO:0015768">
    <property type="term" value="P:maltose transport"/>
    <property type="evidence" value="ECO:0007669"/>
    <property type="project" value="TreeGrafter"/>
</dbReference>
<keyword evidence="2" id="KW-0813">Transport</keyword>
<evidence type="ECO:0000256" key="3">
    <source>
        <dbReference type="ARBA" id="ARBA00022729"/>
    </source>
</evidence>
<sequence>MNIRRRYVLIGVIVLVLGLLLYLIFSNSIRGGNNPDAQKFTLNVWGVEDEGVFSSIAGGYQAVRPGATITYKRLDPRTYKETILNALAGGTGPDVFYIKNHDIPAEKDKLYPADSAQLSLARVNDLFPLVVSQDLASASGSLIYAMPLYVDTLALLYNKDVFDQNAVVYPPKTWAEFQALVRKLTKLNDRGQIIKSAAAIGNTEKTVDAGVDVLITLVMQNAPKEERTSGNNKALVNSLVKQSGEDTLRFYTQFADPATTAYTWDAQGNSIDSFGAGNTAMILNYQSAIPMIKKKSPFLNIGVSPLPQIGEETDNPVTHANYYALAVSKQSKLPAWAWDFVIQATTNEGIARSYLASAGHPPALKTLIEEKIGDPDVNVFASSALLARSWYHVNNQEIHSALNDAIQSVLNGRSTSRDALRTASARIDQLYR</sequence>
<evidence type="ECO:0008006" key="7">
    <source>
        <dbReference type="Google" id="ProtNLM"/>
    </source>
</evidence>
<gene>
    <name evidence="5" type="ORF">A3B25_01875</name>
</gene>
<name>A0A1G2GT86_9BACT</name>
<dbReference type="PANTHER" id="PTHR30061">
    <property type="entry name" value="MALTOSE-BINDING PERIPLASMIC PROTEIN"/>
    <property type="match status" value="1"/>
</dbReference>
<dbReference type="STRING" id="1802126.A3B25_01875"/>
<dbReference type="SUPFAM" id="SSF53850">
    <property type="entry name" value="Periplasmic binding protein-like II"/>
    <property type="match status" value="1"/>
</dbReference>
<organism evidence="5 6">
    <name type="scientific">Candidatus Ryanbacteria bacterium RIFCSPLOWO2_01_FULL_48_26</name>
    <dbReference type="NCBI Taxonomy" id="1802126"/>
    <lineage>
        <taxon>Bacteria</taxon>
        <taxon>Candidatus Ryaniibacteriota</taxon>
    </lineage>
</organism>
<keyword evidence="3" id="KW-0732">Signal</keyword>
<protein>
    <recommendedName>
        <fullName evidence="7">ABC transporter substrate-binding protein</fullName>
    </recommendedName>
</protein>
<evidence type="ECO:0000256" key="4">
    <source>
        <dbReference type="SAM" id="Phobius"/>
    </source>
</evidence>
<keyword evidence="4" id="KW-0472">Membrane</keyword>
<dbReference type="GO" id="GO:1901982">
    <property type="term" value="F:maltose binding"/>
    <property type="evidence" value="ECO:0007669"/>
    <property type="project" value="TreeGrafter"/>
</dbReference>
<dbReference type="GO" id="GO:0042956">
    <property type="term" value="P:maltodextrin transmembrane transport"/>
    <property type="evidence" value="ECO:0007669"/>
    <property type="project" value="TreeGrafter"/>
</dbReference>
<dbReference type="Gene3D" id="3.40.190.10">
    <property type="entry name" value="Periplasmic binding protein-like II"/>
    <property type="match status" value="1"/>
</dbReference>